<dbReference type="GO" id="GO:0019843">
    <property type="term" value="F:rRNA binding"/>
    <property type="evidence" value="ECO:0007669"/>
    <property type="project" value="UniProtKB-KW"/>
</dbReference>
<protein>
    <recommendedName>
        <fullName evidence="10">Small ribosomal subunit biogenesis GTPase RsgA</fullName>
        <ecNumber evidence="10">3.6.1.-</ecNumber>
    </recommendedName>
</protein>
<evidence type="ECO:0000256" key="7">
    <source>
        <dbReference type="ARBA" id="ARBA00022833"/>
    </source>
</evidence>
<dbReference type="GO" id="GO:0005737">
    <property type="term" value="C:cytoplasm"/>
    <property type="evidence" value="ECO:0007669"/>
    <property type="project" value="UniProtKB-SubCell"/>
</dbReference>
<feature type="binding site" evidence="10">
    <location>
        <begin position="217"/>
        <end position="225"/>
    </location>
    <ligand>
        <name>GTP</name>
        <dbReference type="ChEBI" id="CHEBI:37565"/>
    </ligand>
</feature>
<dbReference type="InterPro" id="IPR030378">
    <property type="entry name" value="G_CP_dom"/>
</dbReference>
<evidence type="ECO:0000256" key="6">
    <source>
        <dbReference type="ARBA" id="ARBA00022801"/>
    </source>
</evidence>
<feature type="compositionally biased region" description="Low complexity" evidence="11">
    <location>
        <begin position="227"/>
        <end position="238"/>
    </location>
</feature>
<feature type="region of interest" description="Disordered" evidence="11">
    <location>
        <begin position="336"/>
        <end position="365"/>
    </location>
</feature>
<dbReference type="GO" id="GO:0046872">
    <property type="term" value="F:metal ion binding"/>
    <property type="evidence" value="ECO:0007669"/>
    <property type="project" value="UniProtKB-KW"/>
</dbReference>
<comment type="caution">
    <text evidence="14">The sequence shown here is derived from an EMBL/GenBank/DDBJ whole genome shotgun (WGS) entry which is preliminary data.</text>
</comment>
<feature type="region of interest" description="Disordered" evidence="11">
    <location>
        <begin position="227"/>
        <end position="251"/>
    </location>
</feature>
<dbReference type="EC" id="3.6.1.-" evidence="10"/>
<dbReference type="Gene3D" id="1.10.40.50">
    <property type="entry name" value="Probable gtpase engc, domain 3"/>
    <property type="match status" value="1"/>
</dbReference>
<keyword evidence="6 10" id="KW-0378">Hydrolase</keyword>
<evidence type="ECO:0000256" key="8">
    <source>
        <dbReference type="ARBA" id="ARBA00022884"/>
    </source>
</evidence>
<keyword evidence="1 10" id="KW-0963">Cytoplasm</keyword>
<dbReference type="AlphaFoldDB" id="A0A916U6U3"/>
<dbReference type="GO" id="GO:0005525">
    <property type="term" value="F:GTP binding"/>
    <property type="evidence" value="ECO:0007669"/>
    <property type="project" value="UniProtKB-UniRule"/>
</dbReference>
<evidence type="ECO:0000256" key="11">
    <source>
        <dbReference type="SAM" id="MobiDB-lite"/>
    </source>
</evidence>
<feature type="binding site" evidence="10">
    <location>
        <position position="305"/>
    </location>
    <ligand>
        <name>Zn(2+)</name>
        <dbReference type="ChEBI" id="CHEBI:29105"/>
    </ligand>
</feature>
<accession>A0A916U6U3</accession>
<reference evidence="14" key="2">
    <citation type="submission" date="2020-09" db="EMBL/GenBank/DDBJ databases">
        <authorList>
            <person name="Sun Q."/>
            <person name="Zhou Y."/>
        </authorList>
    </citation>
    <scope>NUCLEOTIDE SEQUENCE</scope>
    <source>
        <strain evidence="14">CGMCC 1.10998</strain>
    </source>
</reference>
<keyword evidence="8 10" id="KW-0694">RNA-binding</keyword>
<dbReference type="InterPro" id="IPR010914">
    <property type="entry name" value="RsgA_GTPase_dom"/>
</dbReference>
<keyword evidence="7 10" id="KW-0862">Zinc</keyword>
<sequence length="365" mass="40082">MNDINIEHLKLIGFTQAIRNHFFNRNTDISEISEISGIAENTTLVRIVEVQRDCFIAHTRFGECTVRVLPKLLADLQEQGENLAIGDWVLIRADAFGELWVNGLLPPLNQLARRANDGRRQVLAANIDTALLVMGLDHDFNLRRMERYIALVHASGIAALAVMSKADIGIDVDARLAQLRQRLPASVPVLAVNALDRQASVELAPWTGAGQTLVVLGSSGVGKSTLTNTLTASSSQQTGGNRKGDGRGRHTTTARSLHLCEGGACIIDTPGLRTWRPDADEQTLAATFTDIEALAEHCQFRDCCHQGEPGCAVAAAVPADRLLNYHKLLREARRSQQTHLERSAQLSKWKKISKAARQRSREKRA</sequence>
<dbReference type="EMBL" id="BMED01000001">
    <property type="protein sequence ID" value="GGC62010.1"/>
    <property type="molecule type" value="Genomic_DNA"/>
</dbReference>
<keyword evidence="2 10" id="KW-0690">Ribosome biogenesis</keyword>
<evidence type="ECO:0000259" key="12">
    <source>
        <dbReference type="PROSITE" id="PS50936"/>
    </source>
</evidence>
<keyword evidence="5 10" id="KW-0547">Nucleotide-binding</keyword>
<evidence type="ECO:0000256" key="10">
    <source>
        <dbReference type="HAMAP-Rule" id="MF_01820"/>
    </source>
</evidence>
<feature type="binding site" evidence="10">
    <location>
        <position position="311"/>
    </location>
    <ligand>
        <name>Zn(2+)</name>
        <dbReference type="ChEBI" id="CHEBI:29105"/>
    </ligand>
</feature>
<feature type="binding site" evidence="10">
    <location>
        <begin position="164"/>
        <end position="167"/>
    </location>
    <ligand>
        <name>GTP</name>
        <dbReference type="ChEBI" id="CHEBI:37565"/>
    </ligand>
</feature>
<name>A0A916U6U3_9BURK</name>
<evidence type="ECO:0000256" key="5">
    <source>
        <dbReference type="ARBA" id="ARBA00022741"/>
    </source>
</evidence>
<evidence type="ECO:0000313" key="14">
    <source>
        <dbReference type="EMBL" id="GGC62010.1"/>
    </source>
</evidence>
<organism evidence="14 15">
    <name type="scientific">Undibacterium terreum</name>
    <dbReference type="NCBI Taxonomy" id="1224302"/>
    <lineage>
        <taxon>Bacteria</taxon>
        <taxon>Pseudomonadati</taxon>
        <taxon>Pseudomonadota</taxon>
        <taxon>Betaproteobacteria</taxon>
        <taxon>Burkholderiales</taxon>
        <taxon>Oxalobacteraceae</taxon>
        <taxon>Undibacterium</taxon>
    </lineage>
</organism>
<evidence type="ECO:0000313" key="15">
    <source>
        <dbReference type="Proteomes" id="UP000637423"/>
    </source>
</evidence>
<comment type="subcellular location">
    <subcellularLocation>
        <location evidence="10">Cytoplasm</location>
    </subcellularLocation>
</comment>
<comment type="function">
    <text evidence="10">One of several proteins that assist in the late maturation steps of the functional core of the 30S ribosomal subunit. Helps release RbfA from mature subunits. May play a role in the assembly of ribosomal proteins into the subunit. Circularly permuted GTPase that catalyzes slow GTP hydrolysis, GTPase activity is stimulated by the 30S ribosomal subunit.</text>
</comment>
<dbReference type="HAMAP" id="MF_01820">
    <property type="entry name" value="GTPase_RsgA"/>
    <property type="match status" value="1"/>
</dbReference>
<dbReference type="PANTHER" id="PTHR32120">
    <property type="entry name" value="SMALL RIBOSOMAL SUBUNIT BIOGENESIS GTPASE RSGA"/>
    <property type="match status" value="1"/>
</dbReference>
<dbReference type="PROSITE" id="PS51721">
    <property type="entry name" value="G_CP"/>
    <property type="match status" value="1"/>
</dbReference>
<dbReference type="NCBIfam" id="TIGR00157">
    <property type="entry name" value="ribosome small subunit-dependent GTPase A"/>
    <property type="match status" value="1"/>
</dbReference>
<dbReference type="SUPFAM" id="SSF52540">
    <property type="entry name" value="P-loop containing nucleoside triphosphate hydrolases"/>
    <property type="match status" value="1"/>
</dbReference>
<feature type="binding site" evidence="10">
    <location>
        <position position="298"/>
    </location>
    <ligand>
        <name>Zn(2+)</name>
        <dbReference type="ChEBI" id="CHEBI:29105"/>
    </ligand>
</feature>
<dbReference type="GO" id="GO:0003924">
    <property type="term" value="F:GTPase activity"/>
    <property type="evidence" value="ECO:0007669"/>
    <property type="project" value="UniProtKB-UniRule"/>
</dbReference>
<feature type="domain" description="CP-type G" evidence="13">
    <location>
        <begin position="115"/>
        <end position="275"/>
    </location>
</feature>
<comment type="cofactor">
    <cofactor evidence="10">
        <name>Zn(2+)</name>
        <dbReference type="ChEBI" id="CHEBI:29105"/>
    </cofactor>
    <text evidence="10">Binds 1 zinc ion per subunit.</text>
</comment>
<dbReference type="Pfam" id="PF03193">
    <property type="entry name" value="RsgA_GTPase"/>
    <property type="match status" value="1"/>
</dbReference>
<dbReference type="PANTHER" id="PTHR32120:SF10">
    <property type="entry name" value="SMALL RIBOSOMAL SUBUNIT BIOGENESIS GTPASE RSGA"/>
    <property type="match status" value="1"/>
</dbReference>
<evidence type="ECO:0000256" key="4">
    <source>
        <dbReference type="ARBA" id="ARBA00022730"/>
    </source>
</evidence>
<dbReference type="Gene3D" id="3.40.50.300">
    <property type="entry name" value="P-loop containing nucleotide triphosphate hydrolases"/>
    <property type="match status" value="1"/>
</dbReference>
<keyword evidence="4 10" id="KW-0699">rRNA-binding</keyword>
<comment type="subunit">
    <text evidence="10">Monomer. Associates with 30S ribosomal subunit, binds 16S rRNA.</text>
</comment>
<keyword evidence="3 10" id="KW-0479">Metal-binding</keyword>
<dbReference type="InterPro" id="IPR027417">
    <property type="entry name" value="P-loop_NTPase"/>
</dbReference>
<evidence type="ECO:0000256" key="9">
    <source>
        <dbReference type="ARBA" id="ARBA00023134"/>
    </source>
</evidence>
<evidence type="ECO:0000259" key="13">
    <source>
        <dbReference type="PROSITE" id="PS51721"/>
    </source>
</evidence>
<reference evidence="14" key="1">
    <citation type="journal article" date="2014" name="Int. J. Syst. Evol. Microbiol.">
        <title>Complete genome sequence of Corynebacterium casei LMG S-19264T (=DSM 44701T), isolated from a smear-ripened cheese.</title>
        <authorList>
            <consortium name="US DOE Joint Genome Institute (JGI-PGF)"/>
            <person name="Walter F."/>
            <person name="Albersmeier A."/>
            <person name="Kalinowski J."/>
            <person name="Ruckert C."/>
        </authorList>
    </citation>
    <scope>NUCLEOTIDE SEQUENCE</scope>
    <source>
        <strain evidence="14">CGMCC 1.10998</strain>
    </source>
</reference>
<feature type="compositionally biased region" description="Basic residues" evidence="11">
    <location>
        <begin position="348"/>
        <end position="365"/>
    </location>
</feature>
<evidence type="ECO:0000256" key="1">
    <source>
        <dbReference type="ARBA" id="ARBA00022490"/>
    </source>
</evidence>
<dbReference type="GO" id="GO:0042274">
    <property type="term" value="P:ribosomal small subunit biogenesis"/>
    <property type="evidence" value="ECO:0007669"/>
    <property type="project" value="UniProtKB-UniRule"/>
</dbReference>
<keyword evidence="9 10" id="KW-0342">GTP-binding</keyword>
<evidence type="ECO:0000256" key="3">
    <source>
        <dbReference type="ARBA" id="ARBA00022723"/>
    </source>
</evidence>
<gene>
    <name evidence="10 14" type="primary">rsgA</name>
    <name evidence="14" type="ORF">GCM10011396_06110</name>
</gene>
<dbReference type="InterPro" id="IPR004881">
    <property type="entry name" value="Ribosome_biogen_GTPase_RsgA"/>
</dbReference>
<evidence type="ECO:0000256" key="2">
    <source>
        <dbReference type="ARBA" id="ARBA00022517"/>
    </source>
</evidence>
<feature type="binding site" evidence="10">
    <location>
        <position position="303"/>
    </location>
    <ligand>
        <name>Zn(2+)</name>
        <dbReference type="ChEBI" id="CHEBI:29105"/>
    </ligand>
</feature>
<keyword evidence="15" id="KW-1185">Reference proteome</keyword>
<dbReference type="PROSITE" id="PS50936">
    <property type="entry name" value="ENGC_GTPASE"/>
    <property type="match status" value="1"/>
</dbReference>
<dbReference type="Proteomes" id="UP000637423">
    <property type="component" value="Unassembled WGS sequence"/>
</dbReference>
<feature type="domain" description="EngC GTPase" evidence="12">
    <location>
        <begin position="125"/>
        <end position="273"/>
    </location>
</feature>
<proteinExistence type="inferred from homology"/>
<comment type="similarity">
    <text evidence="10">Belongs to the TRAFAC class YlqF/YawG GTPase family. RsgA subfamily.</text>
</comment>
<dbReference type="CDD" id="cd01854">
    <property type="entry name" value="YjeQ_EngC"/>
    <property type="match status" value="1"/>
</dbReference>